<dbReference type="PANTHER" id="PTHR33988:SF1">
    <property type="entry name" value="ENDORIBONUCLEASE MAZF7-RELATED"/>
    <property type="match status" value="1"/>
</dbReference>
<accession>A0ABV7XF67</accession>
<reference evidence="2" key="1">
    <citation type="journal article" date="2019" name="Int. J. Syst. Evol. Microbiol.">
        <title>The Global Catalogue of Microorganisms (GCM) 10K type strain sequencing project: providing services to taxonomists for standard genome sequencing and annotation.</title>
        <authorList>
            <consortium name="The Broad Institute Genomics Platform"/>
            <consortium name="The Broad Institute Genome Sequencing Center for Infectious Disease"/>
            <person name="Wu L."/>
            <person name="Ma J."/>
        </authorList>
    </citation>
    <scope>NUCLEOTIDE SEQUENCE [LARGE SCALE GENOMIC DNA]</scope>
    <source>
        <strain evidence="2">KCTC 42644</strain>
    </source>
</reference>
<evidence type="ECO:0000313" key="2">
    <source>
        <dbReference type="Proteomes" id="UP001595615"/>
    </source>
</evidence>
<dbReference type="SUPFAM" id="SSF50118">
    <property type="entry name" value="Cell growth inhibitor/plasmid maintenance toxic component"/>
    <property type="match status" value="1"/>
</dbReference>
<dbReference type="Proteomes" id="UP001595615">
    <property type="component" value="Unassembled WGS sequence"/>
</dbReference>
<proteinExistence type="predicted"/>
<dbReference type="InterPro" id="IPR011067">
    <property type="entry name" value="Plasmid_toxin/cell-grow_inhib"/>
</dbReference>
<sequence>MTTAKRGDLITVALQGDLGKPRPAIVIQSDYLITHSVLVCPPTSTAVDEPLYRLPIVPTPGNGLRVESYVMVEKISAIPRWKVGEVLGRIDDAQLVALNRMLAEITGLFDDA</sequence>
<comment type="caution">
    <text evidence="1">The sequence shown here is derived from an EMBL/GenBank/DDBJ whole genome shotgun (WGS) entry which is preliminary data.</text>
</comment>
<protein>
    <submittedName>
        <fullName evidence="1">Type II toxin-antitoxin system PemK/MazF family toxin</fullName>
    </submittedName>
</protein>
<dbReference type="InterPro" id="IPR003477">
    <property type="entry name" value="PemK-like"/>
</dbReference>
<evidence type="ECO:0000313" key="1">
    <source>
        <dbReference type="EMBL" id="MFC3713723.1"/>
    </source>
</evidence>
<keyword evidence="2" id="KW-1185">Reference proteome</keyword>
<dbReference type="Pfam" id="PF02452">
    <property type="entry name" value="PemK_toxin"/>
    <property type="match status" value="1"/>
</dbReference>
<name>A0ABV7XF67_9SPHN</name>
<dbReference type="PANTHER" id="PTHR33988">
    <property type="entry name" value="ENDORIBONUCLEASE MAZF-RELATED"/>
    <property type="match status" value="1"/>
</dbReference>
<gene>
    <name evidence="1" type="ORF">ACFOMD_14195</name>
</gene>
<organism evidence="1 2">
    <name type="scientific">Sphingoaurantiacus capsulatus</name>
    <dbReference type="NCBI Taxonomy" id="1771310"/>
    <lineage>
        <taxon>Bacteria</taxon>
        <taxon>Pseudomonadati</taxon>
        <taxon>Pseudomonadota</taxon>
        <taxon>Alphaproteobacteria</taxon>
        <taxon>Sphingomonadales</taxon>
        <taxon>Sphingosinicellaceae</taxon>
        <taxon>Sphingoaurantiacus</taxon>
    </lineage>
</organism>
<dbReference type="RefSeq" id="WP_380862498.1">
    <property type="nucleotide sequence ID" value="NZ_JBHRXV010000011.1"/>
</dbReference>
<dbReference type="EMBL" id="JBHRXV010000011">
    <property type="protein sequence ID" value="MFC3713723.1"/>
    <property type="molecule type" value="Genomic_DNA"/>
</dbReference>
<dbReference type="Gene3D" id="2.30.30.110">
    <property type="match status" value="1"/>
</dbReference>